<dbReference type="OrthoDB" id="2139465at2"/>
<comment type="caution">
    <text evidence="3">The sequence shown here is derived from an EMBL/GenBank/DDBJ whole genome shotgun (WGS) entry which is preliminary data.</text>
</comment>
<dbReference type="InterPro" id="IPR052061">
    <property type="entry name" value="PTE-AB_protein"/>
</dbReference>
<dbReference type="EMBL" id="JFHU01000053">
    <property type="protein sequence ID" value="EXX90751.1"/>
    <property type="molecule type" value="Genomic_DNA"/>
</dbReference>
<dbReference type="InterPro" id="IPR029069">
    <property type="entry name" value="HotDog_dom_sf"/>
</dbReference>
<dbReference type="SUPFAM" id="SSF54637">
    <property type="entry name" value="Thioesterase/thiol ester dehydrase-isomerase"/>
    <property type="match status" value="1"/>
</dbReference>
<dbReference type="InterPro" id="IPR006683">
    <property type="entry name" value="Thioestr_dom"/>
</dbReference>
<dbReference type="Proteomes" id="UP000053750">
    <property type="component" value="Unassembled WGS sequence"/>
</dbReference>
<name>A0A9W5W7T4_9BACL</name>
<dbReference type="AlphaFoldDB" id="A0A9W5W7T4"/>
<organism evidence="3 4">
    <name type="scientific">Paenibacillus darwinianus</name>
    <dbReference type="NCBI Taxonomy" id="1380763"/>
    <lineage>
        <taxon>Bacteria</taxon>
        <taxon>Bacillati</taxon>
        <taxon>Bacillota</taxon>
        <taxon>Bacilli</taxon>
        <taxon>Bacillales</taxon>
        <taxon>Paenibacillaceae</taxon>
        <taxon>Paenibacillus</taxon>
    </lineage>
</organism>
<reference evidence="3 4" key="1">
    <citation type="submission" date="2014-02" db="EMBL/GenBank/DDBJ databases">
        <title>Genome sequence of Paenibacillus darwinianus reveals adaptive mechanisms for survival in Antarctic soils.</title>
        <authorList>
            <person name="Dsouza M."/>
            <person name="Taylor M.W."/>
            <person name="Turner S.J."/>
            <person name="Aislabie J."/>
        </authorList>
    </citation>
    <scope>NUCLEOTIDE SEQUENCE [LARGE SCALE GENOMIC DNA]</scope>
    <source>
        <strain evidence="3 4">CE1</strain>
    </source>
</reference>
<accession>A0A9W5W7T4</accession>
<dbReference type="Gene3D" id="3.10.129.10">
    <property type="entry name" value="Hotdog Thioesterase"/>
    <property type="match status" value="1"/>
</dbReference>
<evidence type="ECO:0000313" key="3">
    <source>
        <dbReference type="EMBL" id="EXX90751.1"/>
    </source>
</evidence>
<dbReference type="CDD" id="cd03443">
    <property type="entry name" value="PaaI_thioesterase"/>
    <property type="match status" value="1"/>
</dbReference>
<dbReference type="Pfam" id="PF03061">
    <property type="entry name" value="4HBT"/>
    <property type="match status" value="1"/>
</dbReference>
<dbReference type="PANTHER" id="PTHR47260:SF3">
    <property type="entry name" value="THIOESTERASE FAMILY PROTEIN (AFU_ORTHOLOGUE AFUA_7G03960)"/>
    <property type="match status" value="1"/>
</dbReference>
<dbReference type="PANTHER" id="PTHR47260">
    <property type="entry name" value="UPF0644 PROTEIN PB2B4.06"/>
    <property type="match status" value="1"/>
</dbReference>
<keyword evidence="4" id="KW-1185">Reference proteome</keyword>
<dbReference type="InterPro" id="IPR003736">
    <property type="entry name" value="PAAI_dom"/>
</dbReference>
<evidence type="ECO:0000256" key="1">
    <source>
        <dbReference type="ARBA" id="ARBA00022801"/>
    </source>
</evidence>
<gene>
    <name evidence="3" type="ORF">BG53_13015</name>
</gene>
<proteinExistence type="predicted"/>
<sequence length="141" mass="14827">MKDGHTVDGYESLFAKAIGTFWGYTGCELVSMDDRMVVAALDVKAHHLNMFGIVHGGVYATLLDSAMGLAAMAARPEDMVVTSGLSVHFLTPVKRGRITAVAEIMLISGRTIMTKGTLTDEVGEACAAATATFRVLTGSTG</sequence>
<dbReference type="GO" id="GO:0016289">
    <property type="term" value="F:acyl-CoA hydrolase activity"/>
    <property type="evidence" value="ECO:0007669"/>
    <property type="project" value="UniProtKB-ARBA"/>
</dbReference>
<keyword evidence="1" id="KW-0378">Hydrolase</keyword>
<dbReference type="RefSeq" id="WP_036580722.1">
    <property type="nucleotide sequence ID" value="NZ_KK082182.1"/>
</dbReference>
<dbReference type="NCBIfam" id="TIGR00369">
    <property type="entry name" value="unchar_dom_1"/>
    <property type="match status" value="1"/>
</dbReference>
<feature type="domain" description="Thioesterase" evidence="2">
    <location>
        <begin position="51"/>
        <end position="126"/>
    </location>
</feature>
<evidence type="ECO:0000259" key="2">
    <source>
        <dbReference type="Pfam" id="PF03061"/>
    </source>
</evidence>
<protein>
    <submittedName>
        <fullName evidence="3">Thioesterase</fullName>
    </submittedName>
</protein>
<evidence type="ECO:0000313" key="4">
    <source>
        <dbReference type="Proteomes" id="UP000053750"/>
    </source>
</evidence>